<dbReference type="PROSITE" id="PS00889">
    <property type="entry name" value="CNMP_BINDING_2"/>
    <property type="match status" value="2"/>
</dbReference>
<evidence type="ECO:0000256" key="2">
    <source>
        <dbReference type="ARBA" id="ARBA00020355"/>
    </source>
</evidence>
<dbReference type="GO" id="GO:0005952">
    <property type="term" value="C:cAMP-dependent protein kinase complex"/>
    <property type="evidence" value="ECO:0007669"/>
    <property type="project" value="InterPro"/>
</dbReference>
<dbReference type="PIRSF" id="PIRSF000548">
    <property type="entry name" value="PK_regulatory"/>
    <property type="match status" value="1"/>
</dbReference>
<keyword evidence="7" id="KW-0114">cAMP</keyword>
<dbReference type="InterPro" id="IPR012198">
    <property type="entry name" value="cAMP_dep_PK_reg_su"/>
</dbReference>
<evidence type="ECO:0000256" key="1">
    <source>
        <dbReference type="ARBA" id="ARBA00005753"/>
    </source>
</evidence>
<comment type="similarity">
    <text evidence="1">Belongs to the cAMP-dependent kinase regulatory chain family.</text>
</comment>
<name>A0A8S1UAT5_PAROT</name>
<dbReference type="AlphaFoldDB" id="A0A8S1UAT5"/>
<reference evidence="9" key="1">
    <citation type="submission" date="2021-01" db="EMBL/GenBank/DDBJ databases">
        <authorList>
            <consortium name="Genoscope - CEA"/>
            <person name="William W."/>
        </authorList>
    </citation>
    <scope>NUCLEOTIDE SEQUENCE</scope>
</reference>
<dbReference type="SMART" id="SM00100">
    <property type="entry name" value="cNMP"/>
    <property type="match status" value="2"/>
</dbReference>
<dbReference type="PROSITE" id="PS00888">
    <property type="entry name" value="CNMP_BINDING_1"/>
    <property type="match status" value="2"/>
</dbReference>
<comment type="caution">
    <text evidence="9">The sequence shown here is derived from an EMBL/GenBank/DDBJ whole genome shotgun (WGS) entry which is preliminary data.</text>
</comment>
<dbReference type="OrthoDB" id="417078at2759"/>
<evidence type="ECO:0000256" key="4">
    <source>
        <dbReference type="ARBA" id="ARBA00022566"/>
    </source>
</evidence>
<dbReference type="CDD" id="cd00038">
    <property type="entry name" value="CAP_ED"/>
    <property type="match status" value="2"/>
</dbReference>
<feature type="domain" description="Cyclic nucleotide-binding" evidence="8">
    <location>
        <begin position="252"/>
        <end position="371"/>
    </location>
</feature>
<accession>A0A8S1UAT5</accession>
<dbReference type="GO" id="GO:0004862">
    <property type="term" value="F:cAMP-dependent protein kinase inhibitor activity"/>
    <property type="evidence" value="ECO:0007669"/>
    <property type="project" value="TreeGrafter"/>
</dbReference>
<dbReference type="InterPro" id="IPR000595">
    <property type="entry name" value="cNMP-bd_dom"/>
</dbReference>
<evidence type="ECO:0000256" key="6">
    <source>
        <dbReference type="ARBA" id="ARBA00022741"/>
    </source>
</evidence>
<keyword evidence="10" id="KW-1185">Reference proteome</keyword>
<sequence>MNNKERIARYKEKVNDVMQKMIYELFKSQPENYIEWMIQYLEQLKNNSSMTQHLKTAVEYNLSSDQEDNEEIEELPLPPKNAKTFRSSVSAEVFGIHNKKENFIPRVIPKTEEQKQQILEKLMKVFMFQALGSHEQEIVVNAMEEKHFTKDDWVINQGDDGAELYIVFSGELDCFRRMKPTDAEPKFLKQYKSGDMFGELSLLYNSPRAASIQAKVDSVLFALDRSTFNNIVKDATIKKRQQYEEVLSKVELLQSMDAYEKTQICDGLKEQSYLKGQVIIQEGEEGDKFYMVAEGSLVAFKENNGQQEEVLRYQTGDYFGELALIHKMPRQATIKAETDCVVVYLDSNSFLRLLGPVEDILRRNAETYKKFLSN</sequence>
<dbReference type="InterPro" id="IPR050503">
    <property type="entry name" value="cAMP-dep_PK_reg_su-like"/>
</dbReference>
<gene>
    <name evidence="9" type="ORF">POCTA_138.1.T0410181</name>
</gene>
<evidence type="ECO:0000313" key="10">
    <source>
        <dbReference type="Proteomes" id="UP000683925"/>
    </source>
</evidence>
<feature type="domain" description="Cyclic nucleotide-binding" evidence="8">
    <location>
        <begin position="127"/>
        <end position="249"/>
    </location>
</feature>
<dbReference type="PANTHER" id="PTHR11635:SF152">
    <property type="entry name" value="CAMP-DEPENDENT PROTEIN KINASE TYPE I REGULATORY SUBUNIT-RELATED"/>
    <property type="match status" value="1"/>
</dbReference>
<keyword evidence="6" id="KW-0547">Nucleotide-binding</keyword>
<proteinExistence type="inferred from homology"/>
<dbReference type="Pfam" id="PF00027">
    <property type="entry name" value="cNMP_binding"/>
    <property type="match status" value="2"/>
</dbReference>
<dbReference type="EMBL" id="CAJJDP010000041">
    <property type="protein sequence ID" value="CAD8162311.1"/>
    <property type="molecule type" value="Genomic_DNA"/>
</dbReference>
<evidence type="ECO:0000256" key="7">
    <source>
        <dbReference type="ARBA" id="ARBA00023149"/>
    </source>
</evidence>
<keyword evidence="5" id="KW-0677">Repeat</keyword>
<dbReference type="GO" id="GO:0030552">
    <property type="term" value="F:cAMP binding"/>
    <property type="evidence" value="ECO:0007669"/>
    <property type="project" value="UniProtKB-KW"/>
</dbReference>
<organism evidence="9 10">
    <name type="scientific">Paramecium octaurelia</name>
    <dbReference type="NCBI Taxonomy" id="43137"/>
    <lineage>
        <taxon>Eukaryota</taxon>
        <taxon>Sar</taxon>
        <taxon>Alveolata</taxon>
        <taxon>Ciliophora</taxon>
        <taxon>Intramacronucleata</taxon>
        <taxon>Oligohymenophorea</taxon>
        <taxon>Peniculida</taxon>
        <taxon>Parameciidae</taxon>
        <taxon>Paramecium</taxon>
    </lineage>
</organism>
<evidence type="ECO:0000256" key="3">
    <source>
        <dbReference type="ARBA" id="ARBA00022553"/>
    </source>
</evidence>
<keyword evidence="4" id="KW-0116">cAMP-binding</keyword>
<dbReference type="FunFam" id="2.60.120.10:FF:000039">
    <property type="entry name" value="cAMP-dependent protein kinase regulatory subunit"/>
    <property type="match status" value="1"/>
</dbReference>
<protein>
    <recommendedName>
        <fullName evidence="2">cAMP-dependent protein kinase regulatory subunit</fullName>
    </recommendedName>
</protein>
<dbReference type="InterPro" id="IPR018488">
    <property type="entry name" value="cNMP-bd_CS"/>
</dbReference>
<dbReference type="PROSITE" id="PS50042">
    <property type="entry name" value="CNMP_BINDING_3"/>
    <property type="match status" value="2"/>
</dbReference>
<evidence type="ECO:0000259" key="8">
    <source>
        <dbReference type="PROSITE" id="PS50042"/>
    </source>
</evidence>
<evidence type="ECO:0000256" key="5">
    <source>
        <dbReference type="ARBA" id="ARBA00022737"/>
    </source>
</evidence>
<dbReference type="GO" id="GO:0034236">
    <property type="term" value="F:protein kinase A catalytic subunit binding"/>
    <property type="evidence" value="ECO:0007669"/>
    <property type="project" value="TreeGrafter"/>
</dbReference>
<dbReference type="GO" id="GO:0005829">
    <property type="term" value="C:cytosol"/>
    <property type="evidence" value="ECO:0007669"/>
    <property type="project" value="TreeGrafter"/>
</dbReference>
<keyword evidence="3" id="KW-0597">Phosphoprotein</keyword>
<dbReference type="OMA" id="PENYIEW"/>
<dbReference type="Proteomes" id="UP000683925">
    <property type="component" value="Unassembled WGS sequence"/>
</dbReference>
<dbReference type="PANTHER" id="PTHR11635">
    <property type="entry name" value="CAMP-DEPENDENT PROTEIN KINASE REGULATORY CHAIN"/>
    <property type="match status" value="1"/>
</dbReference>
<evidence type="ECO:0000313" key="9">
    <source>
        <dbReference type="EMBL" id="CAD8162311.1"/>
    </source>
</evidence>
<dbReference type="FunFam" id="2.60.120.10:FF:000006">
    <property type="entry name" value="cAMP-dependent protein kinase type I-alpha regulatory subunit"/>
    <property type="match status" value="1"/>
</dbReference>
<dbReference type="GO" id="GO:0033554">
    <property type="term" value="P:cellular response to stress"/>
    <property type="evidence" value="ECO:0007669"/>
    <property type="project" value="UniProtKB-ARBA"/>
</dbReference>